<dbReference type="GO" id="GO:0051082">
    <property type="term" value="F:unfolded protein binding"/>
    <property type="evidence" value="ECO:0007669"/>
    <property type="project" value="InterPro"/>
</dbReference>
<organism evidence="4 5">
    <name type="scientific">Dokdonia sinensis</name>
    <dbReference type="NCBI Taxonomy" id="2479847"/>
    <lineage>
        <taxon>Bacteria</taxon>
        <taxon>Pseudomonadati</taxon>
        <taxon>Bacteroidota</taxon>
        <taxon>Flavobacteriia</taxon>
        <taxon>Flavobacteriales</taxon>
        <taxon>Flavobacteriaceae</taxon>
        <taxon>Dokdonia</taxon>
    </lineage>
</organism>
<comment type="similarity">
    <text evidence="1">Belongs to the Skp family.</text>
</comment>
<comment type="caution">
    <text evidence="4">The sequence shown here is derived from an EMBL/GenBank/DDBJ whole genome shotgun (WGS) entry which is preliminary data.</text>
</comment>
<evidence type="ECO:0000313" key="5">
    <source>
        <dbReference type="Proteomes" id="UP000281985"/>
    </source>
</evidence>
<keyword evidence="3" id="KW-0175">Coiled coil</keyword>
<evidence type="ECO:0000256" key="2">
    <source>
        <dbReference type="ARBA" id="ARBA00022729"/>
    </source>
</evidence>
<dbReference type="SUPFAM" id="SSF111384">
    <property type="entry name" value="OmpH-like"/>
    <property type="match status" value="1"/>
</dbReference>
<dbReference type="PANTHER" id="PTHR35089">
    <property type="entry name" value="CHAPERONE PROTEIN SKP"/>
    <property type="match status" value="1"/>
</dbReference>
<dbReference type="InterPro" id="IPR005632">
    <property type="entry name" value="Chaperone_Skp"/>
</dbReference>
<gene>
    <name evidence="4" type="ORF">EAX61_11605</name>
</gene>
<dbReference type="GO" id="GO:0005829">
    <property type="term" value="C:cytosol"/>
    <property type="evidence" value="ECO:0007669"/>
    <property type="project" value="TreeGrafter"/>
</dbReference>
<reference evidence="4 5" key="1">
    <citation type="submission" date="2018-10" db="EMBL/GenBank/DDBJ databases">
        <title>Dokdonia luteus sp. nov., isolated from sea water.</title>
        <authorList>
            <person name="Zhou L.Y."/>
            <person name="Du Z.J."/>
        </authorList>
    </citation>
    <scope>NUCLEOTIDE SEQUENCE [LARGE SCALE GENOMIC DNA]</scope>
    <source>
        <strain evidence="4 5">SH27</strain>
    </source>
</reference>
<dbReference type="Pfam" id="PF03938">
    <property type="entry name" value="OmpH"/>
    <property type="match status" value="1"/>
</dbReference>
<evidence type="ECO:0000256" key="1">
    <source>
        <dbReference type="ARBA" id="ARBA00009091"/>
    </source>
</evidence>
<sequence>MAQKLFLELIYLPALTPKFKSYTMKKIMLCVVVLFITAATFAQTKVGTIDPEFIISKMPELAQSQEALKVYNQDLEKQLTDKIATYEAALKAANETFTTLSDEAKNAKQTELTGMENDIQKFRANGAQLIQLKQSELLNPLYNKISEALSVVAKEQSFTQVLTIGNNNNLAYADPAFDLTNAVMAKLGIATE</sequence>
<feature type="coiled-coil region" evidence="3">
    <location>
        <begin position="61"/>
        <end position="125"/>
    </location>
</feature>
<proteinExistence type="inferred from homology"/>
<name>A0A3M0FXZ4_9FLAO</name>
<evidence type="ECO:0000256" key="3">
    <source>
        <dbReference type="SAM" id="Coils"/>
    </source>
</evidence>
<dbReference type="PANTHER" id="PTHR35089:SF1">
    <property type="entry name" value="CHAPERONE PROTEIN SKP"/>
    <property type="match status" value="1"/>
</dbReference>
<keyword evidence="2" id="KW-0732">Signal</keyword>
<accession>A0A3M0FXZ4</accession>
<keyword evidence="5" id="KW-1185">Reference proteome</keyword>
<dbReference type="Gene3D" id="3.30.910.20">
    <property type="entry name" value="Skp domain"/>
    <property type="match status" value="1"/>
</dbReference>
<dbReference type="Proteomes" id="UP000281985">
    <property type="component" value="Unassembled WGS sequence"/>
</dbReference>
<dbReference type="InterPro" id="IPR024930">
    <property type="entry name" value="Skp_dom_sf"/>
</dbReference>
<protein>
    <submittedName>
        <fullName evidence="4">OmpH family outer membrane protein</fullName>
    </submittedName>
</protein>
<dbReference type="AlphaFoldDB" id="A0A3M0FXZ4"/>
<evidence type="ECO:0000313" key="4">
    <source>
        <dbReference type="EMBL" id="RMB57385.1"/>
    </source>
</evidence>
<dbReference type="GO" id="GO:0050821">
    <property type="term" value="P:protein stabilization"/>
    <property type="evidence" value="ECO:0007669"/>
    <property type="project" value="TreeGrafter"/>
</dbReference>
<dbReference type="SMART" id="SM00935">
    <property type="entry name" value="OmpH"/>
    <property type="match status" value="1"/>
</dbReference>
<dbReference type="EMBL" id="REFV01000011">
    <property type="protein sequence ID" value="RMB57385.1"/>
    <property type="molecule type" value="Genomic_DNA"/>
</dbReference>